<feature type="transmembrane region" description="Helical" evidence="1">
    <location>
        <begin position="21"/>
        <end position="38"/>
    </location>
</feature>
<comment type="caution">
    <text evidence="4">The sequence shown here is derived from an EMBL/GenBank/DDBJ whole genome shotgun (WGS) entry which is preliminary data.</text>
</comment>
<dbReference type="EMBL" id="NEFA01000003">
    <property type="protein sequence ID" value="OYR06601.1"/>
    <property type="molecule type" value="Genomic_DNA"/>
</dbReference>
<accession>A0AA44NPH7</accession>
<feature type="transmembrane region" description="Helical" evidence="1">
    <location>
        <begin position="357"/>
        <end position="375"/>
    </location>
</feature>
<feature type="transmembrane region" description="Helical" evidence="1">
    <location>
        <begin position="202"/>
        <end position="223"/>
    </location>
</feature>
<feature type="transmembrane region" description="Helical" evidence="1">
    <location>
        <begin position="44"/>
        <end position="64"/>
    </location>
</feature>
<evidence type="ECO:0000313" key="4">
    <source>
        <dbReference type="EMBL" id="OYR06601.1"/>
    </source>
</evidence>
<dbReference type="InterPro" id="IPR043968">
    <property type="entry name" value="SGNH"/>
</dbReference>
<organism evidence="4 5">
    <name type="scientific">Citrobacter freundii</name>
    <dbReference type="NCBI Taxonomy" id="546"/>
    <lineage>
        <taxon>Bacteria</taxon>
        <taxon>Pseudomonadati</taxon>
        <taxon>Pseudomonadota</taxon>
        <taxon>Gammaproteobacteria</taxon>
        <taxon>Enterobacterales</taxon>
        <taxon>Enterobacteriaceae</taxon>
        <taxon>Citrobacter</taxon>
        <taxon>Citrobacter freundii complex</taxon>
    </lineage>
</organism>
<feature type="transmembrane region" description="Helical" evidence="1">
    <location>
        <begin position="296"/>
        <end position="312"/>
    </location>
</feature>
<gene>
    <name evidence="4" type="ORF">B9P89_03565</name>
</gene>
<protein>
    <submittedName>
        <fullName evidence="4">Acyltransferase</fullName>
    </submittedName>
</protein>
<proteinExistence type="predicted"/>
<evidence type="ECO:0000256" key="1">
    <source>
        <dbReference type="SAM" id="Phobius"/>
    </source>
</evidence>
<feature type="transmembrane region" description="Helical" evidence="1">
    <location>
        <begin position="85"/>
        <end position="104"/>
    </location>
</feature>
<dbReference type="GO" id="GO:0016020">
    <property type="term" value="C:membrane"/>
    <property type="evidence" value="ECO:0007669"/>
    <property type="project" value="TreeGrafter"/>
</dbReference>
<keyword evidence="1" id="KW-0472">Membrane</keyword>
<keyword evidence="1" id="KW-1133">Transmembrane helix</keyword>
<dbReference type="GO" id="GO:0016747">
    <property type="term" value="F:acyltransferase activity, transferring groups other than amino-acyl groups"/>
    <property type="evidence" value="ECO:0007669"/>
    <property type="project" value="InterPro"/>
</dbReference>
<dbReference type="AlphaFoldDB" id="A0AA44NPH7"/>
<dbReference type="Pfam" id="PF01757">
    <property type="entry name" value="Acyl_transf_3"/>
    <property type="match status" value="1"/>
</dbReference>
<feature type="transmembrane region" description="Helical" evidence="1">
    <location>
        <begin position="257"/>
        <end position="275"/>
    </location>
</feature>
<evidence type="ECO:0000259" key="3">
    <source>
        <dbReference type="Pfam" id="PF19040"/>
    </source>
</evidence>
<evidence type="ECO:0000259" key="2">
    <source>
        <dbReference type="Pfam" id="PF01757"/>
    </source>
</evidence>
<keyword evidence="4" id="KW-0012">Acyltransferase</keyword>
<feature type="transmembrane region" description="Helical" evidence="1">
    <location>
        <begin position="154"/>
        <end position="171"/>
    </location>
</feature>
<feature type="transmembrane region" description="Helical" evidence="1">
    <location>
        <begin position="178"/>
        <end position="196"/>
    </location>
</feature>
<feature type="domain" description="Acyltransferase 3" evidence="2">
    <location>
        <begin position="18"/>
        <end position="331"/>
    </location>
</feature>
<dbReference type="RefSeq" id="WP_049002993.1">
    <property type="nucleotide sequence ID" value="NZ_CP016762.1"/>
</dbReference>
<feature type="transmembrane region" description="Helical" evidence="1">
    <location>
        <begin position="318"/>
        <end position="336"/>
    </location>
</feature>
<dbReference type="InterPro" id="IPR002656">
    <property type="entry name" value="Acyl_transf_3_dom"/>
</dbReference>
<dbReference type="Pfam" id="PF19040">
    <property type="entry name" value="SGNH"/>
    <property type="match status" value="1"/>
</dbReference>
<dbReference type="GO" id="GO:0009103">
    <property type="term" value="P:lipopolysaccharide biosynthetic process"/>
    <property type="evidence" value="ECO:0007669"/>
    <property type="project" value="TreeGrafter"/>
</dbReference>
<feature type="transmembrane region" description="Helical" evidence="1">
    <location>
        <begin position="235"/>
        <end position="251"/>
    </location>
</feature>
<dbReference type="PANTHER" id="PTHR23028">
    <property type="entry name" value="ACETYLTRANSFERASE"/>
    <property type="match status" value="1"/>
</dbReference>
<keyword evidence="4" id="KW-0808">Transferase</keyword>
<sequence>MAFDSFRPASPTPKSFRHDINGLRAWAVLAVVFYHFGVPGFSGGFIGVDVFFVISGFLMTAIIVNGLERGNFSLWGFYLARARRIIPALIALCSTLLFLGWFWLPTADYHVLAINAITALTFVSNLKFWREAGYFDITSRENWLLHTWSLSVEWQFYILLPVGCILLWRWFGKQGVKFALIAAGVLSLALSIYVSPRLPGSAFYLLPTRIWELLAGGAVWWITRQHPMSQRPARILELMGFILIALSVTFLDATRPWPGSYAVVPVLGTMLVLAANRQQSFFTSTAIFRQIGASSYSIYLWHWPLAVLLSYADKQHNPWWIATGIVMSVLLGKISLLLVEIPTRKQLAITPARKQSWVLLLLILSTGGMAAGARYQQVDGRINPAIELAMIPKLDYASRFEKCLLAPGKGSESPMCRYGKGELTAIVLGDSHASMLVSAVAEAAPGEVIEMTYASCATVLGMKRREDINDDCKLFNDRAINLLNNEYKNKLVFIANRSSLAILGQNEKDDFFNIPMGFFDTPIEHPNQNLTQQFSQQLVKTLCSIENSQRVFLVRPIPEMAIDVPNTMARALMFGKSDNKVSISLDEYYHRQTAIWAAQDEAALRCGVNILNPLPYLCKDGRCWGDAAGRPLYSDSNHLSAFGSTLLLPMFQRAFKQAEHTEATSALQR</sequence>
<name>A0AA44NPH7_CITFR</name>
<evidence type="ECO:0000313" key="5">
    <source>
        <dbReference type="Proteomes" id="UP000215827"/>
    </source>
</evidence>
<reference evidence="4 5" key="1">
    <citation type="submission" date="2017-04" db="EMBL/GenBank/DDBJ databases">
        <title>Emergence of KPC-2-producing Citrobacter isolates from sediments of a Chinese river.</title>
        <authorList>
            <person name="Zheng B."/>
        </authorList>
    </citation>
    <scope>NUCLEOTIDE SEQUENCE [LARGE SCALE GENOMIC DNA]</scope>
    <source>
        <strain evidence="4 5">C191</strain>
    </source>
</reference>
<dbReference type="InterPro" id="IPR050879">
    <property type="entry name" value="Acyltransferase_3"/>
</dbReference>
<dbReference type="PANTHER" id="PTHR23028:SF53">
    <property type="entry name" value="ACYL_TRANSF_3 DOMAIN-CONTAINING PROTEIN"/>
    <property type="match status" value="1"/>
</dbReference>
<keyword evidence="1" id="KW-0812">Transmembrane</keyword>
<feature type="domain" description="SGNH" evidence="3">
    <location>
        <begin position="412"/>
        <end position="652"/>
    </location>
</feature>
<dbReference type="Proteomes" id="UP000215827">
    <property type="component" value="Unassembled WGS sequence"/>
</dbReference>